<dbReference type="KEGG" id="cak:Caul_1310"/>
<dbReference type="STRING" id="366602.Caul_1310"/>
<name>B0SYV9_CAUSK</name>
<dbReference type="OrthoDB" id="7192958at2"/>
<dbReference type="EMBL" id="CP000927">
    <property type="protein sequence ID" value="ABZ70440.1"/>
    <property type="molecule type" value="Genomic_DNA"/>
</dbReference>
<feature type="transmembrane region" description="Helical" evidence="1">
    <location>
        <begin position="39"/>
        <end position="59"/>
    </location>
</feature>
<feature type="transmembrane region" description="Helical" evidence="1">
    <location>
        <begin position="89"/>
        <end position="108"/>
    </location>
</feature>
<proteinExistence type="predicted"/>
<sequence>MKLGTRARLAWIPLALWCAVGLWIGYSEAVKWKGDDVQDWIVLALGGLFLFAGGAWNFWRLRAKAAERARVEGPDVDVPVTWYRRSGSWAVILFVAGVFGIFGLVWLISGQIR</sequence>
<evidence type="ECO:0000313" key="2">
    <source>
        <dbReference type="EMBL" id="ABZ70440.1"/>
    </source>
</evidence>
<accession>B0SYV9</accession>
<keyword evidence="1" id="KW-1133">Transmembrane helix</keyword>
<reference evidence="2" key="1">
    <citation type="submission" date="2008-01" db="EMBL/GenBank/DDBJ databases">
        <title>Complete sequence of chromosome of Caulobacter sp. K31.</title>
        <authorList>
            <consortium name="US DOE Joint Genome Institute"/>
            <person name="Copeland A."/>
            <person name="Lucas S."/>
            <person name="Lapidus A."/>
            <person name="Barry K."/>
            <person name="Glavina del Rio T."/>
            <person name="Dalin E."/>
            <person name="Tice H."/>
            <person name="Pitluck S."/>
            <person name="Bruce D."/>
            <person name="Goodwin L."/>
            <person name="Thompson L.S."/>
            <person name="Brettin T."/>
            <person name="Detter J.C."/>
            <person name="Han C."/>
            <person name="Schmutz J."/>
            <person name="Larimer F."/>
            <person name="Land M."/>
            <person name="Hauser L."/>
            <person name="Kyrpides N."/>
            <person name="Kim E."/>
            <person name="Stephens C."/>
            <person name="Richardson P."/>
        </authorList>
    </citation>
    <scope>NUCLEOTIDE SEQUENCE [LARGE SCALE GENOMIC DNA]</scope>
    <source>
        <strain evidence="2">K31</strain>
    </source>
</reference>
<evidence type="ECO:0008006" key="3">
    <source>
        <dbReference type="Google" id="ProtNLM"/>
    </source>
</evidence>
<evidence type="ECO:0000256" key="1">
    <source>
        <dbReference type="SAM" id="Phobius"/>
    </source>
</evidence>
<gene>
    <name evidence="2" type="ordered locus">Caul_1310</name>
</gene>
<keyword evidence="1" id="KW-0812">Transmembrane</keyword>
<protein>
    <recommendedName>
        <fullName evidence="3">Transmembrane protein</fullName>
    </recommendedName>
</protein>
<dbReference type="AlphaFoldDB" id="B0SYV9"/>
<keyword evidence="1" id="KW-0472">Membrane</keyword>
<dbReference type="HOGENOM" id="CLU_2128994_0_0_5"/>
<organism evidence="2">
    <name type="scientific">Caulobacter sp. (strain K31)</name>
    <dbReference type="NCBI Taxonomy" id="366602"/>
    <lineage>
        <taxon>Bacteria</taxon>
        <taxon>Pseudomonadati</taxon>
        <taxon>Pseudomonadota</taxon>
        <taxon>Alphaproteobacteria</taxon>
        <taxon>Caulobacterales</taxon>
        <taxon>Caulobacteraceae</taxon>
        <taxon>Caulobacter</taxon>
    </lineage>
</organism>